<dbReference type="Pfam" id="PF11139">
    <property type="entry name" value="SfLAP"/>
    <property type="match status" value="1"/>
</dbReference>
<feature type="transmembrane region" description="Helical" evidence="1">
    <location>
        <begin position="195"/>
        <end position="216"/>
    </location>
</feature>
<dbReference type="RefSeq" id="WP_330505736.1">
    <property type="nucleotide sequence ID" value="NZ_JAZDUE010000012.1"/>
</dbReference>
<proteinExistence type="predicted"/>
<accession>A0ABU7MVL3</accession>
<dbReference type="Proteomes" id="UP001335729">
    <property type="component" value="Unassembled WGS sequence"/>
</dbReference>
<evidence type="ECO:0000313" key="3">
    <source>
        <dbReference type="Proteomes" id="UP001335729"/>
    </source>
</evidence>
<feature type="transmembrane region" description="Helical" evidence="1">
    <location>
        <begin position="153"/>
        <end position="174"/>
    </location>
</feature>
<dbReference type="InterPro" id="IPR021315">
    <property type="entry name" value="Gap/Sap"/>
</dbReference>
<sequence>MGSVIGDLLPLAVGVAISPIPIIGAILMLLGRHARTTSIGFMIGWIAGIAVATTVFVLVGGAFGDSTSTAGGWIKLVLGVVLLSVGLRQWRSRTGDHATPKWMAAIDDMKVPAALGLGFALSAINPKNLMMCIAAGVTIAAAGLSAGSDTVAVIVFTVLAATTVAVPVIAYQVAAQRLREPLDRLKVWLEANNSTVMAVLILVIGFVLIGKGISGIS</sequence>
<evidence type="ECO:0000313" key="2">
    <source>
        <dbReference type="EMBL" id="MEE4024358.1"/>
    </source>
</evidence>
<keyword evidence="1" id="KW-0812">Transmembrane</keyword>
<reference evidence="2 3" key="1">
    <citation type="submission" date="2024-01" db="EMBL/GenBank/DDBJ databases">
        <title>Draft genome sequence of Gordonia sp. PKS22-38.</title>
        <authorList>
            <person name="Suphannarot A."/>
            <person name="Mingma R."/>
        </authorList>
    </citation>
    <scope>NUCLEOTIDE SEQUENCE [LARGE SCALE GENOMIC DNA]</scope>
    <source>
        <strain evidence="2 3">PKS22-38</strain>
    </source>
</reference>
<feature type="transmembrane region" description="Helical" evidence="1">
    <location>
        <begin position="12"/>
        <end position="30"/>
    </location>
</feature>
<protein>
    <submittedName>
        <fullName evidence="2">GAP family protein</fullName>
    </submittedName>
</protein>
<evidence type="ECO:0000256" key="1">
    <source>
        <dbReference type="SAM" id="Phobius"/>
    </source>
</evidence>
<gene>
    <name evidence="2" type="ORF">V1Y59_14830</name>
</gene>
<keyword evidence="1" id="KW-0472">Membrane</keyword>
<keyword evidence="3" id="KW-1185">Reference proteome</keyword>
<comment type="caution">
    <text evidence="2">The sequence shown here is derived from an EMBL/GenBank/DDBJ whole genome shotgun (WGS) entry which is preliminary data.</text>
</comment>
<name>A0ABU7MVL3_9ACTN</name>
<feature type="transmembrane region" description="Helical" evidence="1">
    <location>
        <begin position="42"/>
        <end position="64"/>
    </location>
</feature>
<feature type="transmembrane region" description="Helical" evidence="1">
    <location>
        <begin position="70"/>
        <end position="87"/>
    </location>
</feature>
<keyword evidence="1" id="KW-1133">Transmembrane helix</keyword>
<dbReference type="EMBL" id="JAZDUE010000012">
    <property type="protein sequence ID" value="MEE4024358.1"/>
    <property type="molecule type" value="Genomic_DNA"/>
</dbReference>
<organism evidence="2 3">
    <name type="scientific">Gordonia prachuapensis</name>
    <dbReference type="NCBI Taxonomy" id="3115651"/>
    <lineage>
        <taxon>Bacteria</taxon>
        <taxon>Bacillati</taxon>
        <taxon>Actinomycetota</taxon>
        <taxon>Actinomycetes</taxon>
        <taxon>Mycobacteriales</taxon>
        <taxon>Gordoniaceae</taxon>
        <taxon>Gordonia</taxon>
    </lineage>
</organism>